<keyword evidence="2" id="KW-1185">Reference proteome</keyword>
<dbReference type="HOGENOM" id="CLU_152554_4_0_6"/>
<dbReference type="STRING" id="1441930.Z042_23310"/>
<proteinExistence type="predicted"/>
<gene>
    <name evidence="1" type="ORF">Z042_23310</name>
</gene>
<accession>W0LJM8</accession>
<dbReference type="InterPro" id="IPR010862">
    <property type="entry name" value="DUF1493"/>
</dbReference>
<dbReference type="Proteomes" id="UP000019030">
    <property type="component" value="Chromosome"/>
</dbReference>
<name>W0LJM8_9GAMM</name>
<dbReference type="AlphaFoldDB" id="W0LJM8"/>
<evidence type="ECO:0000313" key="2">
    <source>
        <dbReference type="Proteomes" id="UP000019030"/>
    </source>
</evidence>
<organism evidence="1 2">
    <name type="scientific">Chania multitudinisentens RB-25</name>
    <dbReference type="NCBI Taxonomy" id="1441930"/>
    <lineage>
        <taxon>Bacteria</taxon>
        <taxon>Pseudomonadati</taxon>
        <taxon>Pseudomonadota</taxon>
        <taxon>Gammaproteobacteria</taxon>
        <taxon>Enterobacterales</taxon>
        <taxon>Yersiniaceae</taxon>
        <taxon>Chania</taxon>
    </lineage>
</organism>
<reference evidence="1 2" key="1">
    <citation type="submission" date="2014-01" db="EMBL/GenBank/DDBJ databases">
        <title>Isolation of Serratia multitudinisentens RB-25 from Ex-Landfill site.</title>
        <authorList>
            <person name="Robson E.H.J."/>
        </authorList>
    </citation>
    <scope>NUCLEOTIDE SEQUENCE [LARGE SCALE GENOMIC DNA]</scope>
    <source>
        <strain evidence="1 2">RB-25</strain>
    </source>
</reference>
<evidence type="ECO:0000313" key="1">
    <source>
        <dbReference type="EMBL" id="AHG22205.2"/>
    </source>
</evidence>
<dbReference type="EMBL" id="CP007044">
    <property type="protein sequence ID" value="AHG22205.2"/>
    <property type="molecule type" value="Genomic_DNA"/>
</dbReference>
<reference evidence="1 2" key="2">
    <citation type="submission" date="2015-03" db="EMBL/GenBank/DDBJ databases">
        <authorList>
            <person name="Chan K.-G."/>
        </authorList>
    </citation>
    <scope>NUCLEOTIDE SEQUENCE [LARGE SCALE GENOMIC DNA]</scope>
    <source>
        <strain evidence="1 2">RB-25</strain>
    </source>
</reference>
<sequence>MDIFLMSIEKEIIDYIFEQHSPRKYYLFGSRPTITLDTELTEAGIDILWEDAEDTLDYYFKHWKVKLEGFDITRYFDPAFLGSPEPDPPLKPLYVWMLVESAKAGRWLYD</sequence>
<protein>
    <submittedName>
        <fullName evidence="1">Cytoplasmic protein</fullName>
    </submittedName>
</protein>
<dbReference type="KEGG" id="sfo:Z042_23310"/>
<dbReference type="Pfam" id="PF07377">
    <property type="entry name" value="DUF1493"/>
    <property type="match status" value="1"/>
</dbReference>
<dbReference type="eggNOG" id="ENOG5032UDY">
    <property type="taxonomic scope" value="Bacteria"/>
</dbReference>